<keyword evidence="2" id="KW-1185">Reference proteome</keyword>
<dbReference type="EMBL" id="BJYG01000131">
    <property type="protein sequence ID" value="GEN65423.1"/>
    <property type="molecule type" value="Genomic_DNA"/>
</dbReference>
<organism evidence="1 2">
    <name type="scientific">Acetobacter oeni</name>
    <dbReference type="NCBI Taxonomy" id="304077"/>
    <lineage>
        <taxon>Bacteria</taxon>
        <taxon>Pseudomonadati</taxon>
        <taxon>Pseudomonadota</taxon>
        <taxon>Alphaproteobacteria</taxon>
        <taxon>Acetobacterales</taxon>
        <taxon>Acetobacteraceae</taxon>
        <taxon>Acetobacter</taxon>
    </lineage>
</organism>
<protein>
    <submittedName>
        <fullName evidence="1">Uncharacterized protein</fullName>
    </submittedName>
</protein>
<evidence type="ECO:0000313" key="2">
    <source>
        <dbReference type="Proteomes" id="UP000321746"/>
    </source>
</evidence>
<sequence length="45" mass="5230">MVSIDGTEIDADASKYRSVRYDRIRVLREKLSADIAEQMRQTENV</sequence>
<evidence type="ECO:0000313" key="1">
    <source>
        <dbReference type="EMBL" id="GEN65423.1"/>
    </source>
</evidence>
<accession>A0A511XR41</accession>
<comment type="caution">
    <text evidence="1">The sequence shown here is derived from an EMBL/GenBank/DDBJ whole genome shotgun (WGS) entry which is preliminary data.</text>
</comment>
<dbReference type="AlphaFoldDB" id="A0A511XR41"/>
<gene>
    <name evidence="1" type="ORF">AOE01nite_36470</name>
</gene>
<reference evidence="1 2" key="1">
    <citation type="submission" date="2019-07" db="EMBL/GenBank/DDBJ databases">
        <title>Whole genome shotgun sequence of Acetobacter oeni NBRC 105207.</title>
        <authorList>
            <person name="Hosoyama A."/>
            <person name="Uohara A."/>
            <person name="Ohji S."/>
            <person name="Ichikawa N."/>
        </authorList>
    </citation>
    <scope>NUCLEOTIDE SEQUENCE [LARGE SCALE GENOMIC DNA]</scope>
    <source>
        <strain evidence="1 2">NBRC 105207</strain>
    </source>
</reference>
<dbReference type="Proteomes" id="UP000321746">
    <property type="component" value="Unassembled WGS sequence"/>
</dbReference>
<proteinExistence type="predicted"/>
<name>A0A511XR41_9PROT</name>